<evidence type="ECO:0000256" key="1">
    <source>
        <dbReference type="SAM" id="SignalP"/>
    </source>
</evidence>
<evidence type="ECO:0000313" key="2">
    <source>
        <dbReference type="EMBL" id="KXZ67690.1"/>
    </source>
</evidence>
<keyword evidence="1" id="KW-0732">Signal</keyword>
<dbReference type="AlphaFoldDB" id="A0A150HN49"/>
<feature type="chain" id="PRO_5007562826" evidence="1">
    <location>
        <begin position="24"/>
        <end position="122"/>
    </location>
</feature>
<protein>
    <submittedName>
        <fullName evidence="2">Uncharacterized protein</fullName>
    </submittedName>
</protein>
<dbReference type="Proteomes" id="UP000075680">
    <property type="component" value="Unassembled WGS sequence"/>
</dbReference>
<comment type="caution">
    <text evidence="2">The sequence shown here is derived from an EMBL/GenBank/DDBJ whole genome shotgun (WGS) entry which is preliminary data.</text>
</comment>
<sequence length="122" mass="13784">MKKTYILISMLTYGLLQPVIAFADSTEPKEIMDMFIGTLSVKDKKAILTRCDLAENKYTLKDADWAETKAVENYLSKAEKLKQPIYAEVLGAYKQEADTNVLLVDSIENITEAKSCHLNDLF</sequence>
<dbReference type="RefSeq" id="WP_004878421.1">
    <property type="nucleotide sequence ID" value="NZ_BCLZ01000010.1"/>
</dbReference>
<gene>
    <name evidence="2" type="ORF">AVENLUH5627_02040</name>
</gene>
<dbReference type="PATRIC" id="fig|52133.18.peg.2113"/>
<reference evidence="2 3" key="1">
    <citation type="journal article" date="2016" name="Sci. Rep.">
        <title>Genomic and phenotypic characterization of the species Acinetobacter venetianus.</title>
        <authorList>
            <person name="Fondi M."/>
            <person name="Maida I."/>
            <person name="Perrin E."/>
            <person name="Orlandini V."/>
            <person name="La Torre L."/>
            <person name="Bosi E."/>
            <person name="Negroni A."/>
            <person name="Zanaroli G."/>
            <person name="Fava F."/>
            <person name="Decorosi F."/>
            <person name="Giovannetti L."/>
            <person name="Viti C."/>
            <person name="Vaneechoutte M."/>
            <person name="Dijkshoorn L."/>
            <person name="Fani R."/>
        </authorList>
    </citation>
    <scope>NUCLEOTIDE SEQUENCE [LARGE SCALE GENOMIC DNA]</scope>
    <source>
        <strain evidence="2 3">LUH5627</strain>
    </source>
</reference>
<feature type="signal peptide" evidence="1">
    <location>
        <begin position="1"/>
        <end position="23"/>
    </location>
</feature>
<name>A0A150HN49_9GAMM</name>
<dbReference type="GeneID" id="58194149"/>
<dbReference type="EMBL" id="JRUE01000181">
    <property type="protein sequence ID" value="KXZ67690.1"/>
    <property type="molecule type" value="Genomic_DNA"/>
</dbReference>
<accession>A0A150HN49</accession>
<organism evidence="2 3">
    <name type="scientific">Acinetobacter venetianus</name>
    <dbReference type="NCBI Taxonomy" id="52133"/>
    <lineage>
        <taxon>Bacteria</taxon>
        <taxon>Pseudomonadati</taxon>
        <taxon>Pseudomonadota</taxon>
        <taxon>Gammaproteobacteria</taxon>
        <taxon>Moraxellales</taxon>
        <taxon>Moraxellaceae</taxon>
        <taxon>Acinetobacter</taxon>
    </lineage>
</organism>
<evidence type="ECO:0000313" key="3">
    <source>
        <dbReference type="Proteomes" id="UP000075680"/>
    </source>
</evidence>
<proteinExistence type="predicted"/>